<dbReference type="Proteomes" id="UP000015100">
    <property type="component" value="Unassembled WGS sequence"/>
</dbReference>
<evidence type="ECO:0000313" key="15">
    <source>
        <dbReference type="Proteomes" id="UP000015100"/>
    </source>
</evidence>
<comment type="similarity">
    <text evidence="3">Belongs to the DNA mismatch repair MutS family.</text>
</comment>
<evidence type="ECO:0000256" key="11">
    <source>
        <dbReference type="ARBA" id="ARBA00077470"/>
    </source>
</evidence>
<keyword evidence="8" id="KW-0539">Nucleus</keyword>
<keyword evidence="15" id="KW-1185">Reference proteome</keyword>
<dbReference type="GO" id="GO:0005524">
    <property type="term" value="F:ATP binding"/>
    <property type="evidence" value="ECO:0007669"/>
    <property type="project" value="UniProtKB-KW"/>
</dbReference>
<dbReference type="GO" id="GO:0005634">
    <property type="term" value="C:nucleus"/>
    <property type="evidence" value="ECO:0007669"/>
    <property type="project" value="UniProtKB-SubCell"/>
</dbReference>
<protein>
    <recommendedName>
        <fullName evidence="10">DNA mismatch repair protein MSH5</fullName>
    </recommendedName>
    <alternativeName>
        <fullName evidence="11">MutS protein homolog 5</fullName>
    </alternativeName>
</protein>
<dbReference type="InterPro" id="IPR007696">
    <property type="entry name" value="DNA_mismatch_repair_MutS_core"/>
</dbReference>
<accession>S8AY11</accession>
<evidence type="ECO:0000256" key="7">
    <source>
        <dbReference type="ARBA" id="ARBA00023125"/>
    </source>
</evidence>
<dbReference type="InterPro" id="IPR000432">
    <property type="entry name" value="DNA_mismatch_repair_MutS_C"/>
</dbReference>
<evidence type="ECO:0000256" key="6">
    <source>
        <dbReference type="ARBA" id="ARBA00022840"/>
    </source>
</evidence>
<dbReference type="eggNOG" id="KOG0221">
    <property type="taxonomic scope" value="Eukaryota"/>
</dbReference>
<dbReference type="SUPFAM" id="SSF52540">
    <property type="entry name" value="P-loop containing nucleoside triphosphate hydrolases"/>
    <property type="match status" value="1"/>
</dbReference>
<evidence type="ECO:0000256" key="9">
    <source>
        <dbReference type="ARBA" id="ARBA00023254"/>
    </source>
</evidence>
<dbReference type="GO" id="GO:0140664">
    <property type="term" value="F:ATP-dependent DNA damage sensor activity"/>
    <property type="evidence" value="ECO:0007669"/>
    <property type="project" value="InterPro"/>
</dbReference>
<dbReference type="STRING" id="1284197.S8AY11"/>
<feature type="compositionally biased region" description="Low complexity" evidence="12">
    <location>
        <begin position="7"/>
        <end position="25"/>
    </location>
</feature>
<dbReference type="GO" id="GO:0051026">
    <property type="term" value="P:chiasma assembly"/>
    <property type="evidence" value="ECO:0007669"/>
    <property type="project" value="TreeGrafter"/>
</dbReference>
<evidence type="ECO:0000256" key="1">
    <source>
        <dbReference type="ARBA" id="ARBA00004123"/>
    </source>
</evidence>
<name>S8AY11_DACHA</name>
<dbReference type="InterPro" id="IPR027417">
    <property type="entry name" value="P-loop_NTPase"/>
</dbReference>
<proteinExistence type="inferred from homology"/>
<dbReference type="PANTHER" id="PTHR11361:SF20">
    <property type="entry name" value="MUTS PROTEIN HOMOLOG 5"/>
    <property type="match status" value="1"/>
</dbReference>
<keyword evidence="5" id="KW-0547">Nucleotide-binding</keyword>
<reference evidence="15" key="2">
    <citation type="submission" date="2013-04" db="EMBL/GenBank/DDBJ databases">
        <title>Genomic mechanisms accounting for the adaptation to parasitism in nematode-trapping fungi.</title>
        <authorList>
            <person name="Ahren D.G."/>
        </authorList>
    </citation>
    <scope>NUCLEOTIDE SEQUENCE [LARGE SCALE GENOMIC DNA]</scope>
    <source>
        <strain evidence="15">CBS 200.50</strain>
    </source>
</reference>
<dbReference type="InterPro" id="IPR036187">
    <property type="entry name" value="DNA_mismatch_repair_MutS_sf"/>
</dbReference>
<evidence type="ECO:0000256" key="12">
    <source>
        <dbReference type="SAM" id="MobiDB-lite"/>
    </source>
</evidence>
<dbReference type="SMART" id="SM00533">
    <property type="entry name" value="MUTSd"/>
    <property type="match status" value="1"/>
</dbReference>
<organism evidence="14 15">
    <name type="scientific">Dactylellina haptotyla (strain CBS 200.50)</name>
    <name type="common">Nematode-trapping fungus</name>
    <name type="synonym">Monacrosporium haptotylum</name>
    <dbReference type="NCBI Taxonomy" id="1284197"/>
    <lineage>
        <taxon>Eukaryota</taxon>
        <taxon>Fungi</taxon>
        <taxon>Dikarya</taxon>
        <taxon>Ascomycota</taxon>
        <taxon>Pezizomycotina</taxon>
        <taxon>Orbiliomycetes</taxon>
        <taxon>Orbiliales</taxon>
        <taxon>Orbiliaceae</taxon>
        <taxon>Dactylellina</taxon>
    </lineage>
</organism>
<dbReference type="InterPro" id="IPR045076">
    <property type="entry name" value="MutS"/>
</dbReference>
<keyword evidence="6" id="KW-0067">ATP-binding</keyword>
<feature type="region of interest" description="Disordered" evidence="12">
    <location>
        <begin position="1"/>
        <end position="79"/>
    </location>
</feature>
<dbReference type="Gene3D" id="1.10.1420.10">
    <property type="match status" value="1"/>
</dbReference>
<evidence type="ECO:0000313" key="14">
    <source>
        <dbReference type="EMBL" id="EPS45841.1"/>
    </source>
</evidence>
<dbReference type="GO" id="GO:0030983">
    <property type="term" value="F:mismatched DNA binding"/>
    <property type="evidence" value="ECO:0007669"/>
    <property type="project" value="InterPro"/>
</dbReference>
<dbReference type="Pfam" id="PF05192">
    <property type="entry name" value="MutS_III"/>
    <property type="match status" value="1"/>
</dbReference>
<comment type="caution">
    <text evidence="14">The sequence shown here is derived from an EMBL/GenBank/DDBJ whole genome shotgun (WGS) entry which is preliminary data.</text>
</comment>
<dbReference type="HOGENOM" id="CLU_002472_8_0_1"/>
<dbReference type="AlphaFoldDB" id="S8AY11"/>
<dbReference type="SUPFAM" id="SSF48334">
    <property type="entry name" value="DNA repair protein MutS, domain III"/>
    <property type="match status" value="1"/>
</dbReference>
<comment type="subcellular location">
    <subcellularLocation>
        <location evidence="2">Chromosome</location>
    </subcellularLocation>
    <subcellularLocation>
        <location evidence="1">Nucleus</location>
    </subcellularLocation>
</comment>
<dbReference type="SMART" id="SM00534">
    <property type="entry name" value="MUTSac"/>
    <property type="match status" value="1"/>
</dbReference>
<evidence type="ECO:0000256" key="5">
    <source>
        <dbReference type="ARBA" id="ARBA00022741"/>
    </source>
</evidence>
<dbReference type="GO" id="GO:0006298">
    <property type="term" value="P:mismatch repair"/>
    <property type="evidence" value="ECO:0007669"/>
    <property type="project" value="InterPro"/>
</dbReference>
<keyword evidence="7" id="KW-0238">DNA-binding</keyword>
<dbReference type="OMA" id="CSVYFMP"/>
<dbReference type="CDD" id="cd03281">
    <property type="entry name" value="ABC_MSH5_euk"/>
    <property type="match status" value="1"/>
</dbReference>
<feature type="domain" description="DNA mismatch repair proteins mutS family" evidence="13">
    <location>
        <begin position="837"/>
        <end position="853"/>
    </location>
</feature>
<evidence type="ECO:0000256" key="3">
    <source>
        <dbReference type="ARBA" id="ARBA00006271"/>
    </source>
</evidence>
<evidence type="ECO:0000259" key="13">
    <source>
        <dbReference type="PROSITE" id="PS00486"/>
    </source>
</evidence>
<dbReference type="PANTHER" id="PTHR11361">
    <property type="entry name" value="DNA MISMATCH REPAIR PROTEIN MUTS FAMILY MEMBER"/>
    <property type="match status" value="1"/>
</dbReference>
<sequence length="1022" mass="113063">MPRNTLQPYQSQLSSSSFTSSPPGSKRQPLQVLQQPSSRGTKRPRQSSPFRGTPKSHDSYTKRARFYQPPSGSSAYAGQISGPASGLVAHEAHSPHLSDSRLNVLRSSTGARDLSQDGDARDVTCEDDEDGYYEKGVMMAIDYRGGRLGCSFFTEQDETLWFVNDIEVNMSAASGGAAKEILESLKFQIQPTLILFPSRADELFSNGTDADTVDSAFATDLSIRPTPEFSVEQGRNKLASLNFGGQDCEQATFITPDDVESMDLDDGGFGCESIPSRKQAMLKLESYIDTEGNFVSIGCAGAVLLHVRRKRLQNPHVDKRADAYGVSKMKLWTMENTMFINADTMTSLQIFNDESQPSFRNQSRNGRGKEGLSLFGIINNTSTPQGYRCLKQMLLRPSLDPTIIAERHDALQAFVRPDNSNAVYGIRKALKKVPDIMKTLNMLKKGGESGGNGELGDLEVNTHDKKGKRCAATRTWNSICRFVQNTVMIRGLVEELIVNQNIDLFQRISECFEILPLQEIGRLVDETVDFDESQYQGRVCVKPGIDDDLDSVKDTYNGFEYILSEVAQKVLDELPQEFRLLELDLNVVYYPQLGYLLCVPLGGDGMPVYSGPTGEDEEANRWDWMFGTAQSSYYKNERMKALDAELGDIFGNICDREIDILHGLQEEVLKYRDMLTKCSDICGELDSLISLAQAATTYKWARPTIVDSNVIQIRQGRHPLQELCVPTFVSNNIDIEGGYGDAEQSGTIANGSYSAKSMMLVTGPNYSGKSVYLKQIALIVYMAHIGSYVPAEQATIGLTDAILTRIQTKESVTKTQSAFMIDLQQISAALRLASRRSLLVIDEFGKGTESTDGAGLACAVAEHFLNLGPEAPKTLLATHYHEIFENGFLVSHPSLEFGHMKILLDQAAESAQNQITYLYTLEKGRSTSSFGTVCAAMNGIDKEIVDRAEDLIIKLAKGEDLANACAEMSSRDAREFAYAEHVARRFLQIELDENTLEKDIESQEPKGTTKTALEKIFDGRLA</sequence>
<dbReference type="OrthoDB" id="29596at2759"/>
<dbReference type="GO" id="GO:0005694">
    <property type="term" value="C:chromosome"/>
    <property type="evidence" value="ECO:0007669"/>
    <property type="project" value="UniProtKB-SubCell"/>
</dbReference>
<dbReference type="Pfam" id="PF00488">
    <property type="entry name" value="MutS_V"/>
    <property type="match status" value="1"/>
</dbReference>
<gene>
    <name evidence="14" type="ORF">H072_260</name>
</gene>
<dbReference type="EMBL" id="AQGS01000003">
    <property type="protein sequence ID" value="EPS45841.1"/>
    <property type="molecule type" value="Genomic_DNA"/>
</dbReference>
<keyword evidence="9" id="KW-0469">Meiosis</keyword>
<evidence type="ECO:0000256" key="4">
    <source>
        <dbReference type="ARBA" id="ARBA00022454"/>
    </source>
</evidence>
<dbReference type="PROSITE" id="PS00486">
    <property type="entry name" value="DNA_MISMATCH_REPAIR_2"/>
    <property type="match status" value="1"/>
</dbReference>
<evidence type="ECO:0000256" key="10">
    <source>
        <dbReference type="ARBA" id="ARBA00073549"/>
    </source>
</evidence>
<dbReference type="Gene3D" id="3.40.50.300">
    <property type="entry name" value="P-loop containing nucleotide triphosphate hydrolases"/>
    <property type="match status" value="1"/>
</dbReference>
<keyword evidence="4" id="KW-0158">Chromosome</keyword>
<evidence type="ECO:0000256" key="2">
    <source>
        <dbReference type="ARBA" id="ARBA00004286"/>
    </source>
</evidence>
<evidence type="ECO:0000256" key="8">
    <source>
        <dbReference type="ARBA" id="ARBA00023242"/>
    </source>
</evidence>
<dbReference type="FunFam" id="3.40.50.300:FF:001067">
    <property type="entry name" value="DNA mismatch repair protein MSH5"/>
    <property type="match status" value="1"/>
</dbReference>
<reference evidence="14 15" key="1">
    <citation type="journal article" date="2013" name="PLoS Genet.">
        <title>Genomic mechanisms accounting for the adaptation to parasitism in nematode-trapping fungi.</title>
        <authorList>
            <person name="Meerupati T."/>
            <person name="Andersson K.M."/>
            <person name="Friman E."/>
            <person name="Kumar D."/>
            <person name="Tunlid A."/>
            <person name="Ahren D."/>
        </authorList>
    </citation>
    <scope>NUCLEOTIDE SEQUENCE [LARGE SCALE GENOMIC DNA]</scope>
    <source>
        <strain evidence="14 15">CBS 200.50</strain>
    </source>
</reference>